<dbReference type="Gene3D" id="2.60.120.310">
    <property type="entry name" value="Copper type II, ascorbate-dependent monooxygenase, N-terminal domain"/>
    <property type="match status" value="1"/>
</dbReference>
<dbReference type="GO" id="GO:0006518">
    <property type="term" value="P:peptide metabolic process"/>
    <property type="evidence" value="ECO:0007669"/>
    <property type="project" value="InterPro"/>
</dbReference>
<dbReference type="Proteomes" id="UP000887574">
    <property type="component" value="Unplaced"/>
</dbReference>
<reference evidence="9" key="1">
    <citation type="submission" date="2022-11" db="UniProtKB">
        <authorList>
            <consortium name="WormBaseParasite"/>
        </authorList>
    </citation>
    <scope>IDENTIFICATION</scope>
</reference>
<dbReference type="AlphaFoldDB" id="A0A915DPK1"/>
<evidence type="ECO:0000256" key="3">
    <source>
        <dbReference type="ARBA" id="ARBA00023157"/>
    </source>
</evidence>
<dbReference type="InterPro" id="IPR036939">
    <property type="entry name" value="Cu2_ascorb_mOase_N_sf"/>
</dbReference>
<keyword evidence="2 7" id="KW-0732">Signal</keyword>
<feature type="binding site" evidence="5">
    <location>
        <position position="73"/>
    </location>
    <ligand>
        <name>Cu(2+)</name>
        <dbReference type="ChEBI" id="CHEBI:29036"/>
        <label>1</label>
        <note>catalytic</note>
    </ligand>
</feature>
<evidence type="ECO:0000256" key="6">
    <source>
        <dbReference type="PIRSR" id="PIRSR600720-3"/>
    </source>
</evidence>
<organism evidence="8 9">
    <name type="scientific">Ditylenchus dipsaci</name>
    <dbReference type="NCBI Taxonomy" id="166011"/>
    <lineage>
        <taxon>Eukaryota</taxon>
        <taxon>Metazoa</taxon>
        <taxon>Ecdysozoa</taxon>
        <taxon>Nematoda</taxon>
        <taxon>Chromadorea</taxon>
        <taxon>Rhabditida</taxon>
        <taxon>Tylenchina</taxon>
        <taxon>Tylenchomorpha</taxon>
        <taxon>Sphaerularioidea</taxon>
        <taxon>Anguinidae</taxon>
        <taxon>Anguininae</taxon>
        <taxon>Ditylenchus</taxon>
    </lineage>
</organism>
<dbReference type="PRINTS" id="PR00790">
    <property type="entry name" value="PAMONOXGNASE"/>
</dbReference>
<feature type="chain" id="PRO_5036720637" evidence="7">
    <location>
        <begin position="20"/>
        <end position="117"/>
    </location>
</feature>
<evidence type="ECO:0000256" key="1">
    <source>
        <dbReference type="ARBA" id="ARBA00022723"/>
    </source>
</evidence>
<dbReference type="InterPro" id="IPR000720">
    <property type="entry name" value="PHM/PAL"/>
</dbReference>
<evidence type="ECO:0000313" key="8">
    <source>
        <dbReference type="Proteomes" id="UP000887574"/>
    </source>
</evidence>
<evidence type="ECO:0000313" key="9">
    <source>
        <dbReference type="WBParaSite" id="jg21565"/>
    </source>
</evidence>
<dbReference type="SUPFAM" id="SSF49742">
    <property type="entry name" value="PHM/PNGase F"/>
    <property type="match status" value="1"/>
</dbReference>
<dbReference type="WBParaSite" id="jg21565">
    <property type="protein sequence ID" value="jg21565"/>
    <property type="gene ID" value="jg21565"/>
</dbReference>
<feature type="signal peptide" evidence="7">
    <location>
        <begin position="1"/>
        <end position="19"/>
    </location>
</feature>
<comment type="cofactor">
    <cofactor evidence="5">
        <name>Cu(2+)</name>
        <dbReference type="ChEBI" id="CHEBI:29036"/>
    </cofactor>
    <text evidence="5">Binds 2 Cu(2+) ions per subunit.</text>
</comment>
<dbReference type="GO" id="GO:0005576">
    <property type="term" value="C:extracellular region"/>
    <property type="evidence" value="ECO:0007669"/>
    <property type="project" value="TreeGrafter"/>
</dbReference>
<evidence type="ECO:0000256" key="4">
    <source>
        <dbReference type="ARBA" id="ARBA00023180"/>
    </source>
</evidence>
<keyword evidence="8" id="KW-1185">Reference proteome</keyword>
<accession>A0A915DPK1</accession>
<evidence type="ECO:0000256" key="5">
    <source>
        <dbReference type="PIRSR" id="PIRSR600720-2"/>
    </source>
</evidence>
<dbReference type="InterPro" id="IPR008977">
    <property type="entry name" value="PHM/PNGase_F_dom_sf"/>
</dbReference>
<dbReference type="GO" id="GO:0016715">
    <property type="term" value="F:oxidoreductase activity, acting on paired donors, with incorporation or reduction of molecular oxygen, reduced ascorbate as one donor, and incorporation of one atom of oxygen"/>
    <property type="evidence" value="ECO:0007669"/>
    <property type="project" value="InterPro"/>
</dbReference>
<name>A0A915DPK1_9BILA</name>
<feature type="binding site" evidence="5">
    <location>
        <position position="72"/>
    </location>
    <ligand>
        <name>Cu(2+)</name>
        <dbReference type="ChEBI" id="CHEBI:29036"/>
        <label>1</label>
        <note>catalytic</note>
    </ligand>
</feature>
<protein>
    <submittedName>
        <fullName evidence="9">Uncharacterized protein</fullName>
    </submittedName>
</protein>
<dbReference type="GO" id="GO:0005507">
    <property type="term" value="F:copper ion binding"/>
    <property type="evidence" value="ECO:0007669"/>
    <property type="project" value="InterPro"/>
</dbReference>
<evidence type="ECO:0000256" key="7">
    <source>
        <dbReference type="SAM" id="SignalP"/>
    </source>
</evidence>
<dbReference type="PANTHER" id="PTHR10680">
    <property type="entry name" value="PEPTIDYL-GLYCINE ALPHA-AMIDATING MONOOXYGENASE"/>
    <property type="match status" value="1"/>
</dbReference>
<dbReference type="GO" id="GO:0016020">
    <property type="term" value="C:membrane"/>
    <property type="evidence" value="ECO:0007669"/>
    <property type="project" value="InterPro"/>
</dbReference>
<evidence type="ECO:0000256" key="2">
    <source>
        <dbReference type="ARBA" id="ARBA00022729"/>
    </source>
</evidence>
<keyword evidence="1 5" id="KW-0479">Metal-binding</keyword>
<keyword evidence="5" id="KW-0186">Copper</keyword>
<keyword evidence="3 6" id="KW-1015">Disulfide bond</keyword>
<keyword evidence="4" id="KW-0325">Glycoprotein</keyword>
<sequence length="117" mass="13305">MLMLFYVILLLEFLAGIHTSSVRRITTQLRQLSLQIQGYSPTQTDDYVAISIKAEPGYIVKFEPFASADRVHHMLLYGCDQPAYNGDFWRGGATCGGSTHILYAWAEMRLLYHCPIM</sequence>
<proteinExistence type="predicted"/>
<feature type="disulfide bond" evidence="6">
    <location>
        <begin position="79"/>
        <end position="95"/>
    </location>
</feature>
<dbReference type="PANTHER" id="PTHR10680:SF14">
    <property type="entry name" value="PEPTIDYL-GLYCINE ALPHA-AMIDATING MONOOXYGENASE"/>
    <property type="match status" value="1"/>
</dbReference>